<reference evidence="1 2" key="1">
    <citation type="submission" date="2014-11" db="EMBL/GenBank/DDBJ databases">
        <title>Genetic blueprint of the zoonotic pathogen Toxocara canis.</title>
        <authorList>
            <person name="Zhu X.-Q."/>
            <person name="Korhonen P.K."/>
            <person name="Cai H."/>
            <person name="Young N.D."/>
            <person name="Nejsum P."/>
            <person name="von Samson-Himmelstjerna G."/>
            <person name="Boag P.R."/>
            <person name="Tan P."/>
            <person name="Li Q."/>
            <person name="Min J."/>
            <person name="Yang Y."/>
            <person name="Wang X."/>
            <person name="Fang X."/>
            <person name="Hall R.S."/>
            <person name="Hofmann A."/>
            <person name="Sternberg P.W."/>
            <person name="Jex A.R."/>
            <person name="Gasser R.B."/>
        </authorList>
    </citation>
    <scope>NUCLEOTIDE SEQUENCE [LARGE SCALE GENOMIC DNA]</scope>
    <source>
        <strain evidence="1">PN_DK_2014</strain>
    </source>
</reference>
<sequence>MKTPLVAPASSAGKSKQTCATRVTCKTLWDTRGDVAKDERSSMTVLGGHDSKMLTVQTDKKTLHCYTVLLPSSLVNGAVIDSTLCELPPSH</sequence>
<dbReference type="Proteomes" id="UP000031036">
    <property type="component" value="Unassembled WGS sequence"/>
</dbReference>
<keyword evidence="2" id="KW-1185">Reference proteome</keyword>
<dbReference type="AlphaFoldDB" id="A0A0B2W2D0"/>
<name>A0A0B2W2D0_TOXCA</name>
<proteinExistence type="predicted"/>
<comment type="caution">
    <text evidence="1">The sequence shown here is derived from an EMBL/GenBank/DDBJ whole genome shotgun (WGS) entry which is preliminary data.</text>
</comment>
<protein>
    <submittedName>
        <fullName evidence="1">Uncharacterized protein</fullName>
    </submittedName>
</protein>
<evidence type="ECO:0000313" key="1">
    <source>
        <dbReference type="EMBL" id="KHN87804.1"/>
    </source>
</evidence>
<gene>
    <name evidence="1" type="ORF">Tcan_10039</name>
</gene>
<dbReference type="EMBL" id="JPKZ01000334">
    <property type="protein sequence ID" value="KHN87804.1"/>
    <property type="molecule type" value="Genomic_DNA"/>
</dbReference>
<evidence type="ECO:0000313" key="2">
    <source>
        <dbReference type="Proteomes" id="UP000031036"/>
    </source>
</evidence>
<accession>A0A0B2W2D0</accession>
<organism evidence="1 2">
    <name type="scientific">Toxocara canis</name>
    <name type="common">Canine roundworm</name>
    <dbReference type="NCBI Taxonomy" id="6265"/>
    <lineage>
        <taxon>Eukaryota</taxon>
        <taxon>Metazoa</taxon>
        <taxon>Ecdysozoa</taxon>
        <taxon>Nematoda</taxon>
        <taxon>Chromadorea</taxon>
        <taxon>Rhabditida</taxon>
        <taxon>Spirurina</taxon>
        <taxon>Ascaridomorpha</taxon>
        <taxon>Ascaridoidea</taxon>
        <taxon>Toxocaridae</taxon>
        <taxon>Toxocara</taxon>
    </lineage>
</organism>